<evidence type="ECO:0000313" key="8">
    <source>
        <dbReference type="EMBL" id="QNP60363.1"/>
    </source>
</evidence>
<dbReference type="PROSITE" id="PS50850">
    <property type="entry name" value="MFS"/>
    <property type="match status" value="1"/>
</dbReference>
<reference evidence="8 9" key="1">
    <citation type="submission" date="2020-08" db="EMBL/GenBank/DDBJ databases">
        <title>Genome sequence of Acidovorax monticola KACC 19171T.</title>
        <authorList>
            <person name="Hyun D.-W."/>
            <person name="Bae J.-W."/>
        </authorList>
    </citation>
    <scope>NUCLEOTIDE SEQUENCE [LARGE SCALE GENOMIC DNA]</scope>
    <source>
        <strain evidence="8 9">KACC 19171</strain>
    </source>
</reference>
<organism evidence="8 9">
    <name type="scientific">Paenacidovorax monticola</name>
    <dbReference type="NCBI Taxonomy" id="1926868"/>
    <lineage>
        <taxon>Bacteria</taxon>
        <taxon>Pseudomonadati</taxon>
        <taxon>Pseudomonadota</taxon>
        <taxon>Betaproteobacteria</taxon>
        <taxon>Burkholderiales</taxon>
        <taxon>Comamonadaceae</taxon>
        <taxon>Paenacidovorax</taxon>
    </lineage>
</organism>
<evidence type="ECO:0000256" key="2">
    <source>
        <dbReference type="ARBA" id="ARBA00022475"/>
    </source>
</evidence>
<dbReference type="CDD" id="cd17324">
    <property type="entry name" value="MFS_NepI_like"/>
    <property type="match status" value="1"/>
</dbReference>
<dbReference type="InterPro" id="IPR011701">
    <property type="entry name" value="MFS"/>
</dbReference>
<dbReference type="EMBL" id="CP060790">
    <property type="protein sequence ID" value="QNP60363.1"/>
    <property type="molecule type" value="Genomic_DNA"/>
</dbReference>
<dbReference type="Pfam" id="PF07690">
    <property type="entry name" value="MFS_1"/>
    <property type="match status" value="2"/>
</dbReference>
<keyword evidence="4 6" id="KW-1133">Transmembrane helix</keyword>
<feature type="transmembrane region" description="Helical" evidence="6">
    <location>
        <begin position="316"/>
        <end position="334"/>
    </location>
</feature>
<evidence type="ECO:0000256" key="3">
    <source>
        <dbReference type="ARBA" id="ARBA00022692"/>
    </source>
</evidence>
<evidence type="ECO:0000259" key="7">
    <source>
        <dbReference type="PROSITE" id="PS50850"/>
    </source>
</evidence>
<feature type="transmembrane region" description="Helical" evidence="6">
    <location>
        <begin position="90"/>
        <end position="109"/>
    </location>
</feature>
<dbReference type="InterPro" id="IPR050189">
    <property type="entry name" value="MFS_Efflux_Transporters"/>
</dbReference>
<evidence type="ECO:0000256" key="6">
    <source>
        <dbReference type="SAM" id="Phobius"/>
    </source>
</evidence>
<keyword evidence="5 6" id="KW-0472">Membrane</keyword>
<feature type="transmembrane region" description="Helical" evidence="6">
    <location>
        <begin position="115"/>
        <end position="136"/>
    </location>
</feature>
<feature type="transmembrane region" description="Helical" evidence="6">
    <location>
        <begin position="223"/>
        <end position="244"/>
    </location>
</feature>
<dbReference type="InterPro" id="IPR020846">
    <property type="entry name" value="MFS_dom"/>
</dbReference>
<feature type="domain" description="Major facilitator superfamily (MFS) profile" evidence="7">
    <location>
        <begin position="24"/>
        <end position="407"/>
    </location>
</feature>
<feature type="transmembrane region" description="Helical" evidence="6">
    <location>
        <begin position="259"/>
        <end position="277"/>
    </location>
</feature>
<dbReference type="AlphaFoldDB" id="A0A7H0HIJ7"/>
<feature type="transmembrane region" description="Helical" evidence="6">
    <location>
        <begin position="383"/>
        <end position="406"/>
    </location>
</feature>
<evidence type="ECO:0000256" key="1">
    <source>
        <dbReference type="ARBA" id="ARBA00004651"/>
    </source>
</evidence>
<dbReference type="Proteomes" id="UP000516057">
    <property type="component" value="Chromosome"/>
</dbReference>
<dbReference type="GO" id="GO:0022857">
    <property type="term" value="F:transmembrane transporter activity"/>
    <property type="evidence" value="ECO:0007669"/>
    <property type="project" value="InterPro"/>
</dbReference>
<keyword evidence="9" id="KW-1185">Reference proteome</keyword>
<dbReference type="RefSeq" id="WP_187737344.1">
    <property type="nucleotide sequence ID" value="NZ_CP060790.1"/>
</dbReference>
<evidence type="ECO:0000256" key="4">
    <source>
        <dbReference type="ARBA" id="ARBA00022989"/>
    </source>
</evidence>
<gene>
    <name evidence="8" type="ORF">H9L24_05735</name>
</gene>
<feature type="transmembrane region" description="Helical" evidence="6">
    <location>
        <begin position="289"/>
        <end position="310"/>
    </location>
</feature>
<comment type="subcellular location">
    <subcellularLocation>
        <location evidence="1">Cell membrane</location>
        <topology evidence="1">Multi-pass membrane protein</topology>
    </subcellularLocation>
</comment>
<accession>A0A7H0HIJ7</accession>
<dbReference type="PANTHER" id="PTHR43124">
    <property type="entry name" value="PURINE EFFLUX PUMP PBUE"/>
    <property type="match status" value="1"/>
</dbReference>
<dbReference type="SUPFAM" id="SSF103473">
    <property type="entry name" value="MFS general substrate transporter"/>
    <property type="match status" value="1"/>
</dbReference>
<evidence type="ECO:0000256" key="5">
    <source>
        <dbReference type="ARBA" id="ARBA00023136"/>
    </source>
</evidence>
<protein>
    <submittedName>
        <fullName evidence="8">MFS transporter</fullName>
    </submittedName>
</protein>
<keyword evidence="2" id="KW-1003">Cell membrane</keyword>
<dbReference type="GO" id="GO:0005886">
    <property type="term" value="C:plasma membrane"/>
    <property type="evidence" value="ECO:0007669"/>
    <property type="project" value="UniProtKB-SubCell"/>
</dbReference>
<dbReference type="InterPro" id="IPR036259">
    <property type="entry name" value="MFS_trans_sf"/>
</dbReference>
<feature type="transmembrane region" description="Helical" evidence="6">
    <location>
        <begin position="55"/>
        <end position="78"/>
    </location>
</feature>
<feature type="transmembrane region" description="Helical" evidence="6">
    <location>
        <begin position="21"/>
        <end position="43"/>
    </location>
</feature>
<evidence type="ECO:0000313" key="9">
    <source>
        <dbReference type="Proteomes" id="UP000516057"/>
    </source>
</evidence>
<dbReference type="Gene3D" id="1.20.1250.20">
    <property type="entry name" value="MFS general substrate transporter like domains"/>
    <property type="match status" value="2"/>
</dbReference>
<feature type="transmembrane region" description="Helical" evidence="6">
    <location>
        <begin position="355"/>
        <end position="377"/>
    </location>
</feature>
<feature type="transmembrane region" description="Helical" evidence="6">
    <location>
        <begin position="148"/>
        <end position="166"/>
    </location>
</feature>
<proteinExistence type="predicted"/>
<dbReference type="KEGG" id="amon:H9L24_05735"/>
<name>A0A7H0HIJ7_9BURK</name>
<dbReference type="PANTHER" id="PTHR43124:SF10">
    <property type="entry name" value="PURINE EFFLUX PUMP PBUE"/>
    <property type="match status" value="1"/>
</dbReference>
<feature type="transmembrane region" description="Helical" evidence="6">
    <location>
        <begin position="178"/>
        <end position="198"/>
    </location>
</feature>
<sequence length="413" mass="43053">MDNISSPLSPAVRAHHQRQHGWLPVYCMSLGAFAIGTEGFMIAPLLPQIAHDLSLSLPMAAMLVTVFTLTLALSSPILTVMTAALNRRKLLVWAMALFAAANFVAWQSAGFAGIMLARVLLALSAGLYLPNANALVGLIVPPERRGRALAIVLGGMTIAIALGLPLGSVVGQAFGWRWTFFGVGVLATVAAMGLAWGIPKGTGDGVPVAGFRDRLRVAAQPDVIKALALTFLWAMGAFTIYPFIAPYLHATLGFEERGISATVFLWGVAAAVGMLLGGSLSDRLGTHRVVGPALGLLAIAFLVLAASATWLAPGQALAPVMAAVAVWGVCVWGFHPAQTASLISAGGTKDAPVTLSLNTSVMYVGFSLGSMVGAQVIERHGVSHVALAAALIEGGALLLFLAWRVLRRKKENA</sequence>
<keyword evidence="3 6" id="KW-0812">Transmembrane</keyword>